<name>A0ABV5ZFE4_9GAMM</name>
<protein>
    <recommendedName>
        <fullName evidence="15">Formamidopyrimidine-DNA glycosylase</fullName>
        <shortName evidence="15">Fapy-DNA glycosylase</shortName>
        <ecNumber evidence="15">3.2.2.23</ecNumber>
    </recommendedName>
    <alternativeName>
        <fullName evidence="15">DNA-(apurinic or apyrimidinic site) lyase MutM</fullName>
        <shortName evidence="15">AP lyase MutM</shortName>
        <ecNumber evidence="15">4.2.99.18</ecNumber>
    </alternativeName>
</protein>
<dbReference type="InterPro" id="IPR020629">
    <property type="entry name" value="FPG_Glyclase"/>
</dbReference>
<evidence type="ECO:0000256" key="8">
    <source>
        <dbReference type="ARBA" id="ARBA00022833"/>
    </source>
</evidence>
<dbReference type="NCBIfam" id="NF002211">
    <property type="entry name" value="PRK01103.1"/>
    <property type="match status" value="1"/>
</dbReference>
<evidence type="ECO:0000259" key="17">
    <source>
        <dbReference type="PROSITE" id="PS51068"/>
    </source>
</evidence>
<evidence type="ECO:0000256" key="12">
    <source>
        <dbReference type="ARBA" id="ARBA00023268"/>
    </source>
</evidence>
<evidence type="ECO:0000256" key="13">
    <source>
        <dbReference type="ARBA" id="ARBA00023295"/>
    </source>
</evidence>
<dbReference type="NCBIfam" id="TIGR00577">
    <property type="entry name" value="fpg"/>
    <property type="match status" value="1"/>
</dbReference>
<evidence type="ECO:0000313" key="18">
    <source>
        <dbReference type="EMBL" id="MFB9888009.1"/>
    </source>
</evidence>
<reference evidence="18 19" key="1">
    <citation type="submission" date="2024-09" db="EMBL/GenBank/DDBJ databases">
        <authorList>
            <person name="Sun Q."/>
            <person name="Mori K."/>
        </authorList>
    </citation>
    <scope>NUCLEOTIDE SEQUENCE [LARGE SCALE GENOMIC DNA]</scope>
    <source>
        <strain evidence="18 19">ATCC 51285</strain>
    </source>
</reference>
<feature type="domain" description="Formamidopyrimidine-DNA glycosylase catalytic" evidence="17">
    <location>
        <begin position="2"/>
        <end position="113"/>
    </location>
</feature>
<comment type="catalytic activity">
    <reaction evidence="14 15">
        <text>2'-deoxyribonucleotide-(2'-deoxyribose 5'-phosphate)-2'-deoxyribonucleotide-DNA = a 3'-end 2'-deoxyribonucleotide-(2,3-dehydro-2,3-deoxyribose 5'-phosphate)-DNA + a 5'-end 5'-phospho-2'-deoxyribonucleoside-DNA + H(+)</text>
        <dbReference type="Rhea" id="RHEA:66592"/>
        <dbReference type="Rhea" id="RHEA-COMP:13180"/>
        <dbReference type="Rhea" id="RHEA-COMP:16897"/>
        <dbReference type="Rhea" id="RHEA-COMP:17067"/>
        <dbReference type="ChEBI" id="CHEBI:15378"/>
        <dbReference type="ChEBI" id="CHEBI:136412"/>
        <dbReference type="ChEBI" id="CHEBI:157695"/>
        <dbReference type="ChEBI" id="CHEBI:167181"/>
        <dbReference type="EC" id="4.2.99.18"/>
    </reaction>
</comment>
<evidence type="ECO:0000256" key="10">
    <source>
        <dbReference type="ARBA" id="ARBA00023204"/>
    </source>
</evidence>
<feature type="domain" description="FPG-type" evidence="16">
    <location>
        <begin position="237"/>
        <end position="271"/>
    </location>
</feature>
<comment type="cofactor">
    <cofactor evidence="15">
        <name>Zn(2+)</name>
        <dbReference type="ChEBI" id="CHEBI:29105"/>
    </cofactor>
    <text evidence="15">Binds 1 zinc ion per subunit.</text>
</comment>
<evidence type="ECO:0000256" key="7">
    <source>
        <dbReference type="ARBA" id="ARBA00022801"/>
    </source>
</evidence>
<dbReference type="Gene3D" id="3.20.190.10">
    <property type="entry name" value="MutM-like, N-terminal"/>
    <property type="match status" value="1"/>
</dbReference>
<dbReference type="PROSITE" id="PS51066">
    <property type="entry name" value="ZF_FPG_2"/>
    <property type="match status" value="1"/>
</dbReference>
<comment type="function">
    <text evidence="15">Involved in base excision repair of DNA damaged by oxidation or by mutagenic agents. Acts as DNA glycosylase that recognizes and removes damaged bases. Has a preference for oxidized purines, such as 7,8-dihydro-8-oxoguanine (8-oxoG). Has AP (apurinic/apyrimidinic) lyase activity and introduces nicks in the DNA strand. Cleaves the DNA backbone by beta-delta elimination to generate a single-strand break at the site of the removed base with both 3'- and 5'-phosphates.</text>
</comment>
<dbReference type="SUPFAM" id="SSF81624">
    <property type="entry name" value="N-terminal domain of MutM-like DNA repair proteins"/>
    <property type="match status" value="1"/>
</dbReference>
<evidence type="ECO:0000256" key="9">
    <source>
        <dbReference type="ARBA" id="ARBA00023125"/>
    </source>
</evidence>
<dbReference type="SUPFAM" id="SSF57716">
    <property type="entry name" value="Glucocorticoid receptor-like (DNA-binding domain)"/>
    <property type="match status" value="1"/>
</dbReference>
<feature type="active site" description="Proton donor" evidence="15">
    <location>
        <position position="3"/>
    </location>
</feature>
<dbReference type="PROSITE" id="PS51068">
    <property type="entry name" value="FPG_CAT"/>
    <property type="match status" value="1"/>
</dbReference>
<dbReference type="InterPro" id="IPR035937">
    <property type="entry name" value="FPG_N"/>
</dbReference>
<evidence type="ECO:0000256" key="11">
    <source>
        <dbReference type="ARBA" id="ARBA00023239"/>
    </source>
</evidence>
<dbReference type="GO" id="GO:0008534">
    <property type="term" value="F:oxidized purine nucleobase lesion DNA N-glycosylase activity"/>
    <property type="evidence" value="ECO:0007669"/>
    <property type="project" value="UniProtKB-EC"/>
</dbReference>
<keyword evidence="5 15" id="KW-0227">DNA damage</keyword>
<sequence>MPELPEVETTRRGVSPHLVGQRIQAVRVHHQQLRWPVPGDLSERLPGAQVLGVERRAKYLLLGTSAGTLLVHLGMSGSLRLAEADSPRLKHDHIELELGSGQVLRYCDPRRFGAWLWAGEDPLAHPLLAKLGPEPLSADFDADYLYQCAKGKSQAVKTFIMDNHVVVGVGNIYASESLFMAGILPDRAAGSISKARYAKLVEAIKFVLDRSITQGGTTLRDFVGGDGKPGYFQQQLQVYGRSGEPCRHCATPIKKLVLGQRASFYCSHCQS</sequence>
<feature type="binding site" evidence="15">
    <location>
        <position position="110"/>
    </location>
    <ligand>
        <name>DNA</name>
        <dbReference type="ChEBI" id="CHEBI:16991"/>
    </ligand>
</feature>
<evidence type="ECO:0000256" key="5">
    <source>
        <dbReference type="ARBA" id="ARBA00022763"/>
    </source>
</evidence>
<comment type="catalytic activity">
    <reaction evidence="1 15">
        <text>Hydrolysis of DNA containing ring-opened 7-methylguanine residues, releasing 2,6-diamino-4-hydroxy-5-(N-methyl)formamidopyrimidine.</text>
        <dbReference type="EC" id="3.2.2.23"/>
    </reaction>
</comment>
<keyword evidence="11 15" id="KW-0456">Lyase</keyword>
<keyword evidence="12 15" id="KW-0511">Multifunctional enzyme</keyword>
<proteinExistence type="inferred from homology"/>
<evidence type="ECO:0000256" key="14">
    <source>
        <dbReference type="ARBA" id="ARBA00044632"/>
    </source>
</evidence>
<evidence type="ECO:0000256" key="1">
    <source>
        <dbReference type="ARBA" id="ARBA00001668"/>
    </source>
</evidence>
<organism evidence="18 19">
    <name type="scientific">Balneatrix alpica</name>
    <dbReference type="NCBI Taxonomy" id="75684"/>
    <lineage>
        <taxon>Bacteria</taxon>
        <taxon>Pseudomonadati</taxon>
        <taxon>Pseudomonadota</taxon>
        <taxon>Gammaproteobacteria</taxon>
        <taxon>Oceanospirillales</taxon>
        <taxon>Balneatrichaceae</taxon>
        <taxon>Balneatrix</taxon>
    </lineage>
</organism>
<evidence type="ECO:0000256" key="2">
    <source>
        <dbReference type="ARBA" id="ARBA00009409"/>
    </source>
</evidence>
<evidence type="ECO:0000256" key="3">
    <source>
        <dbReference type="ARBA" id="ARBA00011245"/>
    </source>
</evidence>
<dbReference type="GO" id="GO:0140078">
    <property type="term" value="F:class I DNA-(apurinic or apyrimidinic site) endonuclease activity"/>
    <property type="evidence" value="ECO:0007669"/>
    <property type="project" value="UniProtKB-EC"/>
</dbReference>
<dbReference type="RefSeq" id="WP_027312939.1">
    <property type="nucleotide sequence ID" value="NZ_JBHLZN010000008.1"/>
</dbReference>
<feature type="binding site" evidence="15">
    <location>
        <position position="152"/>
    </location>
    <ligand>
        <name>DNA</name>
        <dbReference type="ChEBI" id="CHEBI:16991"/>
    </ligand>
</feature>
<keyword evidence="8 15" id="KW-0862">Zinc</keyword>
<dbReference type="EC" id="3.2.2.23" evidence="15"/>
<dbReference type="PROSITE" id="PS01242">
    <property type="entry name" value="ZF_FPG_1"/>
    <property type="match status" value="1"/>
</dbReference>
<dbReference type="InterPro" id="IPR015887">
    <property type="entry name" value="DNA_glyclase_Znf_dom_DNA_BS"/>
</dbReference>
<dbReference type="HAMAP" id="MF_00103">
    <property type="entry name" value="Fapy_DNA_glycosyl"/>
    <property type="match status" value="1"/>
</dbReference>
<keyword evidence="4 15" id="KW-0479">Metal-binding</keyword>
<dbReference type="EC" id="4.2.99.18" evidence="15"/>
<feature type="active site" description="Proton donor; for delta-elimination activity" evidence="15">
    <location>
        <position position="261"/>
    </location>
</feature>
<evidence type="ECO:0000259" key="16">
    <source>
        <dbReference type="PROSITE" id="PS51066"/>
    </source>
</evidence>
<dbReference type="PANTHER" id="PTHR22993:SF9">
    <property type="entry name" value="FORMAMIDOPYRIMIDINE-DNA GLYCOSYLASE"/>
    <property type="match status" value="1"/>
</dbReference>
<keyword evidence="6 15" id="KW-0863">Zinc-finger</keyword>
<dbReference type="Gene3D" id="1.10.8.50">
    <property type="match status" value="1"/>
</dbReference>
<dbReference type="PANTHER" id="PTHR22993">
    <property type="entry name" value="FORMAMIDOPYRIMIDINE-DNA GLYCOSYLASE"/>
    <property type="match status" value="1"/>
</dbReference>
<keyword evidence="10 15" id="KW-0234">DNA repair</keyword>
<comment type="similarity">
    <text evidence="2 15">Belongs to the FPG family.</text>
</comment>
<keyword evidence="9 15" id="KW-0238">DNA-binding</keyword>
<evidence type="ECO:0000256" key="4">
    <source>
        <dbReference type="ARBA" id="ARBA00022723"/>
    </source>
</evidence>
<keyword evidence="13 15" id="KW-0326">Glycosidase</keyword>
<dbReference type="InterPro" id="IPR000214">
    <property type="entry name" value="Znf_DNA_glyclase/AP_lyase"/>
</dbReference>
<feature type="binding site" evidence="15">
    <location>
        <position position="91"/>
    </location>
    <ligand>
        <name>DNA</name>
        <dbReference type="ChEBI" id="CHEBI:16991"/>
    </ligand>
</feature>
<accession>A0ABV5ZFE4</accession>
<evidence type="ECO:0000256" key="6">
    <source>
        <dbReference type="ARBA" id="ARBA00022771"/>
    </source>
</evidence>
<dbReference type="InterPro" id="IPR015886">
    <property type="entry name" value="H2TH_FPG"/>
</dbReference>
<evidence type="ECO:0000313" key="19">
    <source>
        <dbReference type="Proteomes" id="UP001589628"/>
    </source>
</evidence>
<comment type="caution">
    <text evidence="18">The sequence shown here is derived from an EMBL/GenBank/DDBJ whole genome shotgun (WGS) entry which is preliminary data.</text>
</comment>
<dbReference type="SMART" id="SM01232">
    <property type="entry name" value="H2TH"/>
    <property type="match status" value="1"/>
</dbReference>
<dbReference type="SMART" id="SM00898">
    <property type="entry name" value="Fapy_DNA_glyco"/>
    <property type="match status" value="1"/>
</dbReference>
<keyword evidence="7 15" id="KW-0378">Hydrolase</keyword>
<dbReference type="SUPFAM" id="SSF46946">
    <property type="entry name" value="S13-like H2TH domain"/>
    <property type="match status" value="1"/>
</dbReference>
<comment type="subunit">
    <text evidence="3 15">Monomer.</text>
</comment>
<dbReference type="CDD" id="cd08966">
    <property type="entry name" value="EcFpg-like_N"/>
    <property type="match status" value="1"/>
</dbReference>
<dbReference type="Pfam" id="PF06831">
    <property type="entry name" value="H2TH"/>
    <property type="match status" value="1"/>
</dbReference>
<feature type="active site" description="Proton donor; for beta-elimination activity" evidence="15">
    <location>
        <position position="58"/>
    </location>
</feature>
<dbReference type="InterPro" id="IPR012319">
    <property type="entry name" value="FPG_cat"/>
</dbReference>
<evidence type="ECO:0000256" key="15">
    <source>
        <dbReference type="HAMAP-Rule" id="MF_00103"/>
    </source>
</evidence>
<dbReference type="Proteomes" id="UP001589628">
    <property type="component" value="Unassembled WGS sequence"/>
</dbReference>
<dbReference type="Pfam" id="PF06827">
    <property type="entry name" value="zf-FPG_IleRS"/>
    <property type="match status" value="1"/>
</dbReference>
<dbReference type="InterPro" id="IPR010663">
    <property type="entry name" value="Znf_FPG/IleRS"/>
</dbReference>
<keyword evidence="19" id="KW-1185">Reference proteome</keyword>
<gene>
    <name evidence="15 18" type="primary">mutM</name>
    <name evidence="15" type="synonym">fpg</name>
    <name evidence="18" type="ORF">ACFFLH_16455</name>
</gene>
<dbReference type="EMBL" id="JBHLZN010000008">
    <property type="protein sequence ID" value="MFB9888009.1"/>
    <property type="molecule type" value="Genomic_DNA"/>
</dbReference>
<feature type="active site" description="Schiff-base intermediate with DNA" evidence="15">
    <location>
        <position position="2"/>
    </location>
</feature>
<dbReference type="InterPro" id="IPR010979">
    <property type="entry name" value="Ribosomal_uS13-like_H2TH"/>
</dbReference>
<dbReference type="Pfam" id="PF01149">
    <property type="entry name" value="Fapy_DNA_glyco"/>
    <property type="match status" value="1"/>
</dbReference>